<keyword evidence="3" id="KW-1185">Reference proteome</keyword>
<sequence>MSNATDDSQHSEVQPGAKEDGSFNLSWDELAAAFSRIGTMRRNLLLDAMAFREIMDLGRADEGGNTPILWIDLA</sequence>
<dbReference type="GeneID" id="98174736"/>
<name>A0ABQ0G7Q1_9PEZI</name>
<protein>
    <submittedName>
        <fullName evidence="2">Uncharacterized protein</fullName>
    </submittedName>
</protein>
<dbReference type="RefSeq" id="XP_070915514.1">
    <property type="nucleotide sequence ID" value="XM_071059413.1"/>
</dbReference>
<evidence type="ECO:0000256" key="1">
    <source>
        <dbReference type="SAM" id="MobiDB-lite"/>
    </source>
</evidence>
<reference evidence="2 3" key="1">
    <citation type="submission" date="2024-09" db="EMBL/GenBank/DDBJ databases">
        <title>Itraconazole resistance in Madurella fahalii resulting from another homologue of gene encoding cytochrome P450 14-alpha sterol demethylase (CYP51).</title>
        <authorList>
            <person name="Yoshioka I."/>
            <person name="Fahal A.H."/>
            <person name="Kaneko S."/>
            <person name="Yaguchi T."/>
        </authorList>
    </citation>
    <scope>NUCLEOTIDE SEQUENCE [LARGE SCALE GENOMIC DNA]</scope>
    <source>
        <strain evidence="2 3">IFM 68171</strain>
    </source>
</reference>
<organism evidence="2 3">
    <name type="scientific">Madurella fahalii</name>
    <dbReference type="NCBI Taxonomy" id="1157608"/>
    <lineage>
        <taxon>Eukaryota</taxon>
        <taxon>Fungi</taxon>
        <taxon>Dikarya</taxon>
        <taxon>Ascomycota</taxon>
        <taxon>Pezizomycotina</taxon>
        <taxon>Sordariomycetes</taxon>
        <taxon>Sordariomycetidae</taxon>
        <taxon>Sordariales</taxon>
        <taxon>Sordariales incertae sedis</taxon>
        <taxon>Madurella</taxon>
    </lineage>
</organism>
<evidence type="ECO:0000313" key="2">
    <source>
        <dbReference type="EMBL" id="GAB1313783.1"/>
    </source>
</evidence>
<feature type="region of interest" description="Disordered" evidence="1">
    <location>
        <begin position="1"/>
        <end position="22"/>
    </location>
</feature>
<accession>A0ABQ0G7Q1</accession>
<dbReference type="EMBL" id="BAAFSV010000002">
    <property type="protein sequence ID" value="GAB1313783.1"/>
    <property type="molecule type" value="Genomic_DNA"/>
</dbReference>
<gene>
    <name evidence="2" type="ORF">MFIFM68171_03993</name>
</gene>
<comment type="caution">
    <text evidence="2">The sequence shown here is derived from an EMBL/GenBank/DDBJ whole genome shotgun (WGS) entry which is preliminary data.</text>
</comment>
<proteinExistence type="predicted"/>
<evidence type="ECO:0000313" key="3">
    <source>
        <dbReference type="Proteomes" id="UP001628179"/>
    </source>
</evidence>
<dbReference type="Proteomes" id="UP001628179">
    <property type="component" value="Unassembled WGS sequence"/>
</dbReference>